<gene>
    <name evidence="2" type="ORF">C0J50_11251</name>
</gene>
<evidence type="ECO:0000259" key="1">
    <source>
        <dbReference type="Pfam" id="PF18701"/>
    </source>
</evidence>
<evidence type="ECO:0000313" key="3">
    <source>
        <dbReference type="Proteomes" id="UP001205998"/>
    </source>
</evidence>
<dbReference type="Pfam" id="PF18701">
    <property type="entry name" value="DUF5641"/>
    <property type="match status" value="1"/>
</dbReference>
<evidence type="ECO:0000313" key="2">
    <source>
        <dbReference type="EMBL" id="KAI5613888.1"/>
    </source>
</evidence>
<dbReference type="PANTHER" id="PTHR47331:SF5">
    <property type="entry name" value="RIBONUCLEASE H"/>
    <property type="match status" value="1"/>
</dbReference>
<feature type="non-terminal residue" evidence="2">
    <location>
        <position position="180"/>
    </location>
</feature>
<accession>A0AAD5FFC9</accession>
<feature type="domain" description="DUF5641" evidence="1">
    <location>
        <begin position="104"/>
        <end position="180"/>
    </location>
</feature>
<reference evidence="2" key="1">
    <citation type="submission" date="2018-07" db="EMBL/GenBank/DDBJ databases">
        <title>Comparative genomics of catfishes provides insights into carnivory and benthic adaptation.</title>
        <authorList>
            <person name="Zhang Y."/>
            <person name="Wang D."/>
            <person name="Peng Z."/>
            <person name="Zheng S."/>
            <person name="Shao F."/>
            <person name="Tao W."/>
        </authorList>
    </citation>
    <scope>NUCLEOTIDE SEQUENCE</scope>
    <source>
        <strain evidence="2">Chongqing</strain>
    </source>
</reference>
<dbReference type="AlphaFoldDB" id="A0AAD5FFC9"/>
<organism evidence="2 3">
    <name type="scientific">Silurus asotus</name>
    <name type="common">Amur catfish</name>
    <name type="synonym">Parasilurus asotus</name>
    <dbReference type="NCBI Taxonomy" id="30991"/>
    <lineage>
        <taxon>Eukaryota</taxon>
        <taxon>Metazoa</taxon>
        <taxon>Chordata</taxon>
        <taxon>Craniata</taxon>
        <taxon>Vertebrata</taxon>
        <taxon>Euteleostomi</taxon>
        <taxon>Actinopterygii</taxon>
        <taxon>Neopterygii</taxon>
        <taxon>Teleostei</taxon>
        <taxon>Ostariophysi</taxon>
        <taxon>Siluriformes</taxon>
        <taxon>Siluridae</taxon>
        <taxon>Silurus</taxon>
    </lineage>
</organism>
<keyword evidence="3" id="KW-1185">Reference proteome</keyword>
<sequence>HGTEWSWKFHPANSTHRNGAAEEAVRVVKKALLNLGGEGIFTQGEFQTFLYMAANLANERPIDARTQSRENCIQYITPNSLLLGRASSRGDPGDFDFAGYPYKRLRIIQGEITNFWEKWSQLAGPNLFVRSKWHTKQRNVAVGDIVWVADQNALSCQYKMGKVIGANADSKGVVRDVDVR</sequence>
<feature type="non-terminal residue" evidence="2">
    <location>
        <position position="1"/>
    </location>
</feature>
<comment type="caution">
    <text evidence="2">The sequence shown here is derived from an EMBL/GenBank/DDBJ whole genome shotgun (WGS) entry which is preliminary data.</text>
</comment>
<dbReference type="EMBL" id="MU561209">
    <property type="protein sequence ID" value="KAI5613888.1"/>
    <property type="molecule type" value="Genomic_DNA"/>
</dbReference>
<dbReference type="PANTHER" id="PTHR47331">
    <property type="entry name" value="PHD-TYPE DOMAIN-CONTAINING PROTEIN"/>
    <property type="match status" value="1"/>
</dbReference>
<dbReference type="InterPro" id="IPR040676">
    <property type="entry name" value="DUF5641"/>
</dbReference>
<dbReference type="Proteomes" id="UP001205998">
    <property type="component" value="Unassembled WGS sequence"/>
</dbReference>
<protein>
    <recommendedName>
        <fullName evidence="1">DUF5641 domain-containing protein</fullName>
    </recommendedName>
</protein>
<name>A0AAD5FFC9_SILAS</name>
<proteinExistence type="predicted"/>